<feature type="region of interest" description="Disordered" evidence="1">
    <location>
        <begin position="62"/>
        <end position="83"/>
    </location>
</feature>
<organism evidence="2">
    <name type="scientific">Aegilops tauschii</name>
    <name type="common">Tausch's goatgrass</name>
    <name type="synonym">Aegilops squarrosa</name>
    <dbReference type="NCBI Taxonomy" id="37682"/>
    <lineage>
        <taxon>Eukaryota</taxon>
        <taxon>Viridiplantae</taxon>
        <taxon>Streptophyta</taxon>
        <taxon>Embryophyta</taxon>
        <taxon>Tracheophyta</taxon>
        <taxon>Spermatophyta</taxon>
        <taxon>Magnoliopsida</taxon>
        <taxon>Liliopsida</taxon>
        <taxon>Poales</taxon>
        <taxon>Poaceae</taxon>
        <taxon>BOP clade</taxon>
        <taxon>Pooideae</taxon>
        <taxon>Triticodae</taxon>
        <taxon>Triticeae</taxon>
        <taxon>Triticinae</taxon>
        <taxon>Aegilops</taxon>
    </lineage>
</organism>
<name>M8BNB6_AEGTA</name>
<feature type="compositionally biased region" description="Polar residues" evidence="1">
    <location>
        <begin position="72"/>
        <end position="83"/>
    </location>
</feature>
<dbReference type="AlphaFoldDB" id="M8BNB6"/>
<protein>
    <submittedName>
        <fullName evidence="2">Uncharacterized protein</fullName>
    </submittedName>
</protein>
<sequence length="126" mass="13966">MAINKRKRASVEAISRLSWRSCKAQKFQKHFSFALIDCQLFEGEVTQNRRVDSGEAQIFSAKEAAAERMESSPPTSELSTGKMNPQALGCNKRLIALCIQKIYAMHACVCRLRIGAAAPSRTPHPS</sequence>
<accession>M8BNB6</accession>
<evidence type="ECO:0000256" key="1">
    <source>
        <dbReference type="SAM" id="MobiDB-lite"/>
    </source>
</evidence>
<dbReference type="EnsemblPlants" id="EMT04492">
    <property type="protein sequence ID" value="EMT04492"/>
    <property type="gene ID" value="F775_24722"/>
</dbReference>
<proteinExistence type="predicted"/>
<reference evidence="2" key="1">
    <citation type="submission" date="2015-06" db="UniProtKB">
        <authorList>
            <consortium name="EnsemblPlants"/>
        </authorList>
    </citation>
    <scope>IDENTIFICATION</scope>
</reference>
<evidence type="ECO:0000313" key="2">
    <source>
        <dbReference type="EnsemblPlants" id="EMT04492"/>
    </source>
</evidence>